<name>A0A9J5YE20_SOLCO</name>
<reference evidence="1 2" key="1">
    <citation type="submission" date="2020-09" db="EMBL/GenBank/DDBJ databases">
        <title>De no assembly of potato wild relative species, Solanum commersonii.</title>
        <authorList>
            <person name="Cho K."/>
        </authorList>
    </citation>
    <scope>NUCLEOTIDE SEQUENCE [LARGE SCALE GENOMIC DNA]</scope>
    <source>
        <strain evidence="1">LZ3.2</strain>
        <tissue evidence="1">Leaf</tissue>
    </source>
</reference>
<gene>
    <name evidence="1" type="ORF">H5410_039080</name>
</gene>
<organism evidence="1 2">
    <name type="scientific">Solanum commersonii</name>
    <name type="common">Commerson's wild potato</name>
    <name type="synonym">Commerson's nightshade</name>
    <dbReference type="NCBI Taxonomy" id="4109"/>
    <lineage>
        <taxon>Eukaryota</taxon>
        <taxon>Viridiplantae</taxon>
        <taxon>Streptophyta</taxon>
        <taxon>Embryophyta</taxon>
        <taxon>Tracheophyta</taxon>
        <taxon>Spermatophyta</taxon>
        <taxon>Magnoliopsida</taxon>
        <taxon>eudicotyledons</taxon>
        <taxon>Gunneridae</taxon>
        <taxon>Pentapetalae</taxon>
        <taxon>asterids</taxon>
        <taxon>lamiids</taxon>
        <taxon>Solanales</taxon>
        <taxon>Solanaceae</taxon>
        <taxon>Solanoideae</taxon>
        <taxon>Solaneae</taxon>
        <taxon>Solanum</taxon>
    </lineage>
</organism>
<comment type="caution">
    <text evidence="1">The sequence shown here is derived from an EMBL/GenBank/DDBJ whole genome shotgun (WGS) entry which is preliminary data.</text>
</comment>
<proteinExistence type="predicted"/>
<dbReference type="Proteomes" id="UP000824120">
    <property type="component" value="Chromosome 7"/>
</dbReference>
<dbReference type="OrthoDB" id="1293503at2759"/>
<dbReference type="EMBL" id="JACXVP010000007">
    <property type="protein sequence ID" value="KAG5597848.1"/>
    <property type="molecule type" value="Genomic_DNA"/>
</dbReference>
<sequence length="73" mass="8665">MRILRWICGPTRSDWIENEDIQDKVGVTSVVDRIKERRLRWFGHVKRRCAMPQFALVEPITALKAEQKSKRSK</sequence>
<keyword evidence="2" id="KW-1185">Reference proteome</keyword>
<accession>A0A9J5YE20</accession>
<evidence type="ECO:0000313" key="2">
    <source>
        <dbReference type="Proteomes" id="UP000824120"/>
    </source>
</evidence>
<protein>
    <submittedName>
        <fullName evidence="1">Uncharacterized protein</fullName>
    </submittedName>
</protein>
<dbReference type="AlphaFoldDB" id="A0A9J5YE20"/>
<evidence type="ECO:0000313" key="1">
    <source>
        <dbReference type="EMBL" id="KAG5597848.1"/>
    </source>
</evidence>